<comment type="caution">
    <text evidence="2">The sequence shown here is derived from an EMBL/GenBank/DDBJ whole genome shotgun (WGS) entry which is preliminary data.</text>
</comment>
<keyword evidence="1" id="KW-0732">Signal</keyword>
<dbReference type="Proteomes" id="UP000680638">
    <property type="component" value="Unassembled WGS sequence"/>
</dbReference>
<dbReference type="RefSeq" id="WP_212949646.1">
    <property type="nucleotide sequence ID" value="NZ_BORW01000009.1"/>
</dbReference>
<keyword evidence="3" id="KW-1185">Reference proteome</keyword>
<name>A0ABQ4LVV8_9BACL</name>
<reference evidence="2 3" key="1">
    <citation type="submission" date="2021-03" db="EMBL/GenBank/DDBJ databases">
        <title>Antimicrobial resistance genes in bacteria isolated from Japanese honey, and their potential for conferring macrolide and lincosamide resistance in the American foulbrood pathogen Paenibacillus larvae.</title>
        <authorList>
            <person name="Okamoto M."/>
            <person name="Kumagai M."/>
            <person name="Kanamori H."/>
            <person name="Takamatsu D."/>
        </authorList>
    </citation>
    <scope>NUCLEOTIDE SEQUENCE [LARGE SCALE GENOMIC DNA]</scope>
    <source>
        <strain evidence="2 3">J21TS3</strain>
    </source>
</reference>
<evidence type="ECO:0000313" key="2">
    <source>
        <dbReference type="EMBL" id="GIO67417.1"/>
    </source>
</evidence>
<protein>
    <submittedName>
        <fullName evidence="2">Uncharacterized protein</fullName>
    </submittedName>
</protein>
<organism evidence="2 3">
    <name type="scientific">Paenibacillus cookii</name>
    <dbReference type="NCBI Taxonomy" id="157839"/>
    <lineage>
        <taxon>Bacteria</taxon>
        <taxon>Bacillati</taxon>
        <taxon>Bacillota</taxon>
        <taxon>Bacilli</taxon>
        <taxon>Bacillales</taxon>
        <taxon>Paenibacillaceae</taxon>
        <taxon>Paenibacillus</taxon>
    </lineage>
</organism>
<feature type="chain" id="PRO_5046657377" evidence="1">
    <location>
        <begin position="27"/>
        <end position="167"/>
    </location>
</feature>
<dbReference type="EMBL" id="BORW01000009">
    <property type="protein sequence ID" value="GIO67417.1"/>
    <property type="molecule type" value="Genomic_DNA"/>
</dbReference>
<evidence type="ECO:0000313" key="3">
    <source>
        <dbReference type="Proteomes" id="UP000680638"/>
    </source>
</evidence>
<sequence length="167" mass="18539">MNHSRPKPLFWSAAVIALLLLAYSLAAPPPKHAEAPASSADPDREQRNHVIQTAEAGTIRNELGSVIYGADDHSVHIVLDLHAVHHDQVGITFHGPDNHGVTFGDMTSSVKVGHVEYETTFVPVNYKLVLWTQLQIRILGEGRDGWIEMTDKKSGNVILKEKLTFRY</sequence>
<gene>
    <name evidence="2" type="ORF">J21TS3_22380</name>
</gene>
<evidence type="ECO:0000256" key="1">
    <source>
        <dbReference type="SAM" id="SignalP"/>
    </source>
</evidence>
<accession>A0ABQ4LVV8</accession>
<proteinExistence type="predicted"/>
<feature type="signal peptide" evidence="1">
    <location>
        <begin position="1"/>
        <end position="26"/>
    </location>
</feature>